<dbReference type="OrthoDB" id="4197368at2"/>
<dbReference type="RefSeq" id="WP_058942517.1">
    <property type="nucleotide sequence ID" value="NZ_LNSV01000029.1"/>
</dbReference>
<keyword evidence="3" id="KW-1185">Reference proteome</keyword>
<accession>A0A124ECP7</accession>
<name>A0A124ECP7_9ACTN</name>
<dbReference type="EMBL" id="LNSV01000029">
    <property type="protein sequence ID" value="KUH38273.1"/>
    <property type="molecule type" value="Genomic_DNA"/>
</dbReference>
<evidence type="ECO:0000313" key="2">
    <source>
        <dbReference type="EMBL" id="KUH38273.1"/>
    </source>
</evidence>
<feature type="region of interest" description="Disordered" evidence="1">
    <location>
        <begin position="129"/>
        <end position="155"/>
    </location>
</feature>
<dbReference type="Proteomes" id="UP000054011">
    <property type="component" value="Unassembled WGS sequence"/>
</dbReference>
<protein>
    <submittedName>
        <fullName evidence="2">Uncharacterized protein</fullName>
    </submittedName>
</protein>
<gene>
    <name evidence="2" type="ORF">ATE80_13915</name>
</gene>
<dbReference type="AlphaFoldDB" id="A0A124ECP7"/>
<proteinExistence type="predicted"/>
<evidence type="ECO:0000313" key="3">
    <source>
        <dbReference type="Proteomes" id="UP000054011"/>
    </source>
</evidence>
<comment type="caution">
    <text evidence="2">The sequence shown here is derived from an EMBL/GenBank/DDBJ whole genome shotgun (WGS) entry which is preliminary data.</text>
</comment>
<reference evidence="2 3" key="1">
    <citation type="submission" date="2015-11" db="EMBL/GenBank/DDBJ databases">
        <title>Genome-wide analysis reveals the secondary metabolome in Streptomyces kanasensis ZX01.</title>
        <authorList>
            <person name="Zhang G."/>
            <person name="Han L."/>
            <person name="Feng J."/>
            <person name="Zhang X."/>
        </authorList>
    </citation>
    <scope>NUCLEOTIDE SEQUENCE [LARGE SCALE GENOMIC DNA]</scope>
    <source>
        <strain evidence="2 3">ZX01</strain>
    </source>
</reference>
<sequence>MPENTVTAPLAPMEPQDVADAFAYIRAIHAADIDTACAVADDTGPELHRLLLNVAARCGTPTPGCGDEVGHSTRWAPPSGLHRVEPTPVRRMTMDSTVVRTAMVRHRTRCAAPPDDARHSLARAGAPHPMLRTAPVRPPSADPLSGCGRTRATPLSSSATATFPLDIAGFGLRSGRGQGDV</sequence>
<evidence type="ECO:0000256" key="1">
    <source>
        <dbReference type="SAM" id="MobiDB-lite"/>
    </source>
</evidence>
<organism evidence="2 3">
    <name type="scientific">Streptomyces kanasensis</name>
    <dbReference type="NCBI Taxonomy" id="936756"/>
    <lineage>
        <taxon>Bacteria</taxon>
        <taxon>Bacillati</taxon>
        <taxon>Actinomycetota</taxon>
        <taxon>Actinomycetes</taxon>
        <taxon>Kitasatosporales</taxon>
        <taxon>Streptomycetaceae</taxon>
        <taxon>Streptomyces</taxon>
    </lineage>
</organism>